<feature type="domain" description="HTH tetR-type" evidence="5">
    <location>
        <begin position="15"/>
        <end position="75"/>
    </location>
</feature>
<dbReference type="InterPro" id="IPR001647">
    <property type="entry name" value="HTH_TetR"/>
</dbReference>
<dbReference type="PANTHER" id="PTHR30055">
    <property type="entry name" value="HTH-TYPE TRANSCRIPTIONAL REGULATOR RUTR"/>
    <property type="match status" value="1"/>
</dbReference>
<dbReference type="AlphaFoldDB" id="A0A7J5BFT3"/>
<dbReference type="Proteomes" id="UP000433493">
    <property type="component" value="Unassembled WGS sequence"/>
</dbReference>
<dbReference type="Gene3D" id="1.10.357.10">
    <property type="entry name" value="Tetracycline Repressor, domain 2"/>
    <property type="match status" value="1"/>
</dbReference>
<keyword evidence="7" id="KW-1185">Reference proteome</keyword>
<dbReference type="InterPro" id="IPR036271">
    <property type="entry name" value="Tet_transcr_reg_TetR-rel_C_sf"/>
</dbReference>
<dbReference type="PRINTS" id="PR00455">
    <property type="entry name" value="HTHTETR"/>
</dbReference>
<dbReference type="Pfam" id="PF17932">
    <property type="entry name" value="TetR_C_24"/>
    <property type="match status" value="1"/>
</dbReference>
<dbReference type="PANTHER" id="PTHR30055:SF234">
    <property type="entry name" value="HTH-TYPE TRANSCRIPTIONAL REGULATOR BETI"/>
    <property type="match status" value="1"/>
</dbReference>
<gene>
    <name evidence="6" type="ORF">F8O05_04260</name>
</gene>
<dbReference type="EMBL" id="WBKB01000002">
    <property type="protein sequence ID" value="KAB1644243.1"/>
    <property type="molecule type" value="Genomic_DNA"/>
</dbReference>
<comment type="caution">
    <text evidence="6">The sequence shown here is derived from an EMBL/GenBank/DDBJ whole genome shotgun (WGS) entry which is preliminary data.</text>
</comment>
<dbReference type="SUPFAM" id="SSF46689">
    <property type="entry name" value="Homeodomain-like"/>
    <property type="match status" value="1"/>
</dbReference>
<keyword evidence="1" id="KW-0805">Transcription regulation</keyword>
<feature type="DNA-binding region" description="H-T-H motif" evidence="4">
    <location>
        <begin position="38"/>
        <end position="57"/>
    </location>
</feature>
<dbReference type="GO" id="GO:0003700">
    <property type="term" value="F:DNA-binding transcription factor activity"/>
    <property type="evidence" value="ECO:0007669"/>
    <property type="project" value="TreeGrafter"/>
</dbReference>
<sequence length="203" mass="22201">MTQHSTTAPRRGRPGNDRGDVITAAVSLFNQHGYEATTVGMIAEQLGVSKSAIYHHVASKEELLASALDRALSSLEGMLETANSSGRSPLERLEYVLRGTVQVLIDDLESVTLLLRLRGNTDLERQALQRRRNFNVAVAELVTEADDTGALRADIDPSVATRYVFGMVNSITEWYRPGGALSAEQIGDQIVNLVFNGLRPRSH</sequence>
<evidence type="ECO:0000256" key="4">
    <source>
        <dbReference type="PROSITE-ProRule" id="PRU00335"/>
    </source>
</evidence>
<evidence type="ECO:0000259" key="5">
    <source>
        <dbReference type="PROSITE" id="PS50977"/>
    </source>
</evidence>
<organism evidence="6 7">
    <name type="scientific">Gulosibacter chungangensis</name>
    <dbReference type="NCBI Taxonomy" id="979746"/>
    <lineage>
        <taxon>Bacteria</taxon>
        <taxon>Bacillati</taxon>
        <taxon>Actinomycetota</taxon>
        <taxon>Actinomycetes</taxon>
        <taxon>Micrococcales</taxon>
        <taxon>Microbacteriaceae</taxon>
        <taxon>Gulosibacter</taxon>
    </lineage>
</organism>
<evidence type="ECO:0000256" key="2">
    <source>
        <dbReference type="ARBA" id="ARBA00023125"/>
    </source>
</evidence>
<dbReference type="OrthoDB" id="3190535at2"/>
<dbReference type="Gene3D" id="1.10.10.60">
    <property type="entry name" value="Homeodomain-like"/>
    <property type="match status" value="1"/>
</dbReference>
<dbReference type="PROSITE" id="PS50977">
    <property type="entry name" value="HTH_TETR_2"/>
    <property type="match status" value="1"/>
</dbReference>
<evidence type="ECO:0000256" key="3">
    <source>
        <dbReference type="ARBA" id="ARBA00023163"/>
    </source>
</evidence>
<dbReference type="InterPro" id="IPR050109">
    <property type="entry name" value="HTH-type_TetR-like_transc_reg"/>
</dbReference>
<dbReference type="InterPro" id="IPR041490">
    <property type="entry name" value="KstR2_TetR_C"/>
</dbReference>
<dbReference type="InterPro" id="IPR009057">
    <property type="entry name" value="Homeodomain-like_sf"/>
</dbReference>
<dbReference type="Pfam" id="PF00440">
    <property type="entry name" value="TetR_N"/>
    <property type="match status" value="1"/>
</dbReference>
<accession>A0A7J5BFT3</accession>
<name>A0A7J5BFT3_9MICO</name>
<keyword evidence="2 4" id="KW-0238">DNA-binding</keyword>
<evidence type="ECO:0000256" key="1">
    <source>
        <dbReference type="ARBA" id="ARBA00023015"/>
    </source>
</evidence>
<evidence type="ECO:0000313" key="6">
    <source>
        <dbReference type="EMBL" id="KAB1644243.1"/>
    </source>
</evidence>
<evidence type="ECO:0000313" key="7">
    <source>
        <dbReference type="Proteomes" id="UP000433493"/>
    </source>
</evidence>
<reference evidence="6 7" key="1">
    <citation type="submission" date="2019-09" db="EMBL/GenBank/DDBJ databases">
        <title>Phylogeny of genus Pseudoclavibacter and closely related genus.</title>
        <authorList>
            <person name="Li Y."/>
        </authorList>
    </citation>
    <scope>NUCLEOTIDE SEQUENCE [LARGE SCALE GENOMIC DNA]</scope>
    <source>
        <strain evidence="6 7">KCTC 13959</strain>
    </source>
</reference>
<protein>
    <submittedName>
        <fullName evidence="6">TetR/AcrR family transcriptional regulator</fullName>
    </submittedName>
</protein>
<dbReference type="SUPFAM" id="SSF48498">
    <property type="entry name" value="Tetracyclin repressor-like, C-terminal domain"/>
    <property type="match status" value="1"/>
</dbReference>
<proteinExistence type="predicted"/>
<keyword evidence="3" id="KW-0804">Transcription</keyword>
<dbReference type="GO" id="GO:0000976">
    <property type="term" value="F:transcription cis-regulatory region binding"/>
    <property type="evidence" value="ECO:0007669"/>
    <property type="project" value="TreeGrafter"/>
</dbReference>